<evidence type="ECO:0000256" key="1">
    <source>
        <dbReference type="SAM" id="MobiDB-lite"/>
    </source>
</evidence>
<evidence type="ECO:0000313" key="3">
    <source>
        <dbReference type="EMBL" id="CAE8741424.1"/>
    </source>
</evidence>
<feature type="compositionally biased region" description="Polar residues" evidence="1">
    <location>
        <begin position="91"/>
        <end position="101"/>
    </location>
</feature>
<dbReference type="Proteomes" id="UP000626109">
    <property type="component" value="Unassembled WGS sequence"/>
</dbReference>
<dbReference type="EMBL" id="CAJNNW010037383">
    <property type="protein sequence ID" value="CAE8741424.1"/>
    <property type="molecule type" value="Genomic_DNA"/>
</dbReference>
<dbReference type="EMBL" id="CAJNNV010014649">
    <property type="protein sequence ID" value="CAE8602786.1"/>
    <property type="molecule type" value="Genomic_DNA"/>
</dbReference>
<comment type="caution">
    <text evidence="2">The sequence shown here is derived from an EMBL/GenBank/DDBJ whole genome shotgun (WGS) entry which is preliminary data.</text>
</comment>
<dbReference type="AlphaFoldDB" id="A0A813ENS0"/>
<feature type="region of interest" description="Disordered" evidence="1">
    <location>
        <begin position="1"/>
        <end position="152"/>
    </location>
</feature>
<reference evidence="2" key="1">
    <citation type="submission" date="2021-02" db="EMBL/GenBank/DDBJ databases">
        <authorList>
            <person name="Dougan E. K."/>
            <person name="Rhodes N."/>
            <person name="Thang M."/>
            <person name="Chan C."/>
        </authorList>
    </citation>
    <scope>NUCLEOTIDE SEQUENCE</scope>
</reference>
<evidence type="ECO:0000313" key="4">
    <source>
        <dbReference type="Proteomes" id="UP000654075"/>
    </source>
</evidence>
<feature type="compositionally biased region" description="Basic and acidic residues" evidence="1">
    <location>
        <begin position="102"/>
        <end position="117"/>
    </location>
</feature>
<feature type="compositionally biased region" description="Basic and acidic residues" evidence="1">
    <location>
        <begin position="62"/>
        <end position="84"/>
    </location>
</feature>
<proteinExistence type="predicted"/>
<gene>
    <name evidence="2" type="ORF">PGLA1383_LOCUS21022</name>
    <name evidence="3" type="ORF">PGLA2088_LOCUS50455</name>
</gene>
<organism evidence="2 4">
    <name type="scientific">Polarella glacialis</name>
    <name type="common">Dinoflagellate</name>
    <dbReference type="NCBI Taxonomy" id="89957"/>
    <lineage>
        <taxon>Eukaryota</taxon>
        <taxon>Sar</taxon>
        <taxon>Alveolata</taxon>
        <taxon>Dinophyceae</taxon>
        <taxon>Suessiales</taxon>
        <taxon>Suessiaceae</taxon>
        <taxon>Polarella</taxon>
    </lineage>
</organism>
<accession>A0A813ENS0</accession>
<sequence length="271" mass="30524">MGWSSSVEAKADRSTAKFSQVTPFDVQEPPPPKKANRPSAWQRSKSFFTRKKVAASPVQKAAWDDHDQNEQKEQKGVDGEHEGIDAVLSIQGVSKATTNNRKGSELGHSKAQDEGRKQSRTPPPSRGEKSGPPQEPNAKISQQRRAEGPREGDVLSLEERNMFHEMTEVPEPKGLLNFNSYKFYPTRADAGHPVPPCAPTHKNYIKRLTKNLRSFKNYPEEFEGLTLHRRKQFDKKMRRDGEIAEMREEARQEILAAEAEISKPADGVRGL</sequence>
<name>A0A813ENS0_POLGL</name>
<evidence type="ECO:0000313" key="2">
    <source>
        <dbReference type="EMBL" id="CAE8602786.1"/>
    </source>
</evidence>
<keyword evidence="4" id="KW-1185">Reference proteome</keyword>
<dbReference type="Proteomes" id="UP000654075">
    <property type="component" value="Unassembled WGS sequence"/>
</dbReference>
<protein>
    <submittedName>
        <fullName evidence="2">Uncharacterized protein</fullName>
    </submittedName>
</protein>